<dbReference type="GO" id="GO:0055085">
    <property type="term" value="P:transmembrane transport"/>
    <property type="evidence" value="ECO:0007669"/>
    <property type="project" value="InterPro"/>
</dbReference>
<evidence type="ECO:0000313" key="3">
    <source>
        <dbReference type="EMBL" id="ERL64386.1"/>
    </source>
</evidence>
<dbReference type="EMBL" id="KI271599">
    <property type="protein sequence ID" value="ERL64386.1"/>
    <property type="molecule type" value="Genomic_DNA"/>
</dbReference>
<dbReference type="SUPFAM" id="SSF53850">
    <property type="entry name" value="Periplasmic binding protein-like II"/>
    <property type="match status" value="1"/>
</dbReference>
<evidence type="ECO:0000256" key="1">
    <source>
        <dbReference type="ARBA" id="ARBA00007162"/>
    </source>
</evidence>
<evidence type="ECO:0000313" key="4">
    <source>
        <dbReference type="Proteomes" id="UP000030647"/>
    </source>
</evidence>
<evidence type="ECO:0000256" key="2">
    <source>
        <dbReference type="ARBA" id="ARBA00022729"/>
    </source>
</evidence>
<dbReference type="CDD" id="cd01071">
    <property type="entry name" value="PBP2_PhnD_like"/>
    <property type="match status" value="1"/>
</dbReference>
<evidence type="ECO:0008006" key="5">
    <source>
        <dbReference type="Google" id="ProtNLM"/>
    </source>
</evidence>
<dbReference type="Pfam" id="PF12974">
    <property type="entry name" value="Phosphonate-bd"/>
    <property type="match status" value="1"/>
</dbReference>
<dbReference type="GO" id="GO:0043190">
    <property type="term" value="C:ATP-binding cassette (ABC) transporter complex"/>
    <property type="evidence" value="ECO:0007669"/>
    <property type="project" value="InterPro"/>
</dbReference>
<dbReference type="NCBIfam" id="TIGR01098">
    <property type="entry name" value="3A0109s03R"/>
    <property type="match status" value="1"/>
</dbReference>
<dbReference type="InterPro" id="IPR005770">
    <property type="entry name" value="PhnD"/>
</dbReference>
<dbReference type="PANTHER" id="PTHR35841">
    <property type="entry name" value="PHOSPHONATES-BINDING PERIPLASMIC PROTEIN"/>
    <property type="match status" value="1"/>
</dbReference>
<dbReference type="STRING" id="1231336.L248_1048"/>
<gene>
    <name evidence="3" type="ORF">L248_1048</name>
</gene>
<keyword evidence="2" id="KW-0732">Signal</keyword>
<organism evidence="3 4">
    <name type="scientific">Schleiferilactobacillus shenzhenensis LY-73</name>
    <dbReference type="NCBI Taxonomy" id="1231336"/>
    <lineage>
        <taxon>Bacteria</taxon>
        <taxon>Bacillati</taxon>
        <taxon>Bacillota</taxon>
        <taxon>Bacilli</taxon>
        <taxon>Lactobacillales</taxon>
        <taxon>Lactobacillaceae</taxon>
        <taxon>Schleiferilactobacillus</taxon>
    </lineage>
</organism>
<name>U4THY1_9LACO</name>
<accession>U4THY1</accession>
<protein>
    <recommendedName>
        <fullName evidence="5">PhnD</fullName>
    </recommendedName>
</protein>
<dbReference type="PANTHER" id="PTHR35841:SF1">
    <property type="entry name" value="PHOSPHONATES-BINDING PERIPLASMIC PROTEIN"/>
    <property type="match status" value="1"/>
</dbReference>
<proteinExistence type="inferred from homology"/>
<dbReference type="AlphaFoldDB" id="U4THY1"/>
<comment type="similarity">
    <text evidence="1">Belongs to the phosphate/phosphite/phosphonate binding protein family.</text>
</comment>
<dbReference type="HOGENOM" id="CLU_051472_0_0_9"/>
<dbReference type="Proteomes" id="UP000030647">
    <property type="component" value="Unassembled WGS sequence"/>
</dbReference>
<sequence>MLTAQGDTIRMSQLIYPWRGSIVMKIWKKLALSALALVSVVGLAACSNKSNAQAKSAGYTPKSLNVQFVPSVQASSIEAKAKPLEKLLQKQLGIPVKVSVSTDYNSIVEAMSSKQVDVGFLPPDGYVQAHKQKAADALLQAERYKVVQPGGRNSTKLTDEYRSMIVVKKGSPIKSYKDLKGKKIAVQDVTSSSGYIWPAAELKEKGINIAKQDTLVNVKGHDQGVLSVLNGDTDAAFVFEDARNLVKKDDPDIMTKVVPIYFTKPIPNDTISVREDMSSAFRKKLANAFIKIAKSKQGHAIISSVYQHEGYVHTKDSNFNIVRKYDKIAASTTTNK</sequence>
<dbReference type="Gene3D" id="3.40.190.10">
    <property type="entry name" value="Periplasmic binding protein-like II"/>
    <property type="match status" value="2"/>
</dbReference>
<keyword evidence="4" id="KW-1185">Reference proteome</keyword>
<dbReference type="eggNOG" id="COG3221">
    <property type="taxonomic scope" value="Bacteria"/>
</dbReference>
<reference evidence="4" key="1">
    <citation type="journal article" date="2013" name="Genome Announc.">
        <title>Whole-Genome Sequencing of Lactobacillus shenzhenensis Strain LY-73T.</title>
        <authorList>
            <person name="Lin Z."/>
            <person name="Liu Z."/>
            <person name="Yang R."/>
            <person name="Zou Y."/>
            <person name="Wan D."/>
            <person name="Chen J."/>
            <person name="Guo M."/>
            <person name="Zhao J."/>
            <person name="Fang C."/>
            <person name="Yang R."/>
            <person name="Liu F."/>
        </authorList>
    </citation>
    <scope>NUCLEOTIDE SEQUENCE [LARGE SCALE GENOMIC DNA]</scope>
    <source>
        <strain evidence="4">LY-73</strain>
    </source>
</reference>